<evidence type="ECO:0000256" key="2">
    <source>
        <dbReference type="ARBA" id="ARBA00022525"/>
    </source>
</evidence>
<dbReference type="SUPFAM" id="SSF50494">
    <property type="entry name" value="Trypsin-like serine proteases"/>
    <property type="match status" value="1"/>
</dbReference>
<evidence type="ECO:0000256" key="1">
    <source>
        <dbReference type="ARBA" id="ARBA00004613"/>
    </source>
</evidence>
<sequence length="1704" mass="192431">MGDNTEVVEIREGFFGVLSFRQIWMNNTAVKKVYPTAFLPLKHLHVDLGIQHSRLENFPFRNLHEFKHLEKLWLCNNLLTSVPQFKSDSLEILSLHTNKITRVEFDGWATPNLREIHLYNNYLTSVPTFKCDSLEILHLEDNKITSVEFNRWATPKLRELHLDNNFLTSVPTFKSDSLEILSLSDNKIQSVEFDRWATPKLRELQLSNNLLTSVPVFKSDSLEILSLHTNKITSVEFDAWATPKLRELWLYNNLLTYVPALKSHKLEILSLYNNKITSVELDGWETPKLRELYLYNNFLTSMPNFKSDNLEKLSLHTNQIMNFKFDNRHTPKLRELQLNNNLLTSVLVFNSDSLEVLSLHTNNITSVEFDAWATPKLRELWLYNNFLTSVPALKSLKLEILSLYNNKITNVETDGWATPKLRELYLYNNFLTSMPIFKSDNLEKLSLHTNQIMDIKFDKRMTPKLKKLQLSKNLLTTVPVFNSDSLEILHLEDNNITRVEFDGRTTPKLRELWLHNNLLNSVPAFQSDGLEILSLRDNKITSVEFEGLATPNLKDLYLDSNLLTSVLTFKGGSLERLDLDNKRITSLEFVGWAIPKLKELHLNNNSLTSVPDFKSDSLEILSLHTNKITSVEFNKWATPELRELWLYNNLLTYVPALKSHKLEILSLYNNKITSVEVDGWETPKLRELYLYNNFLTSMPIFKSDNLEKLSLHTNQIMDVKFNKRLTPKLKKLQLSKNLLATVPVFNSDSLEILHLEDNKIRSVELDAWLAPKLKELHLDNNFLTSVPAFKSVSLEILSLDNNEITRIEYDGWATPILRAFSIANNPLLELPSAAIKSMKNLENFYCSESNLGPTLSRGVLEFQSRALKLVTLWGNNISELDEGAITGLGPNTVVQMTNNKITVLSESFRPMLEILSTGDGVLYLDGNPIRCDCDMSWLVLNWEFLESISGKCLNETEFTNLDLDGMKDCDPQLKFPTPTTQGSEREKADPCFPNPCGAHAKCRASGSHPVCSCIYYGNPEASCFEGECVETNDCGDDRVCKDFYCTDPCLGACGTGAQCIVRRHVPACTCPAGHTGDPFERCRRLGPGNVSPRASVSRVSRAFARPISFVNLQRSCAIRHRAGETPSARLRSIWPSAPAFPISSATPFKGAGEPFRRLREGNRSAFGTDSRSRREATRGLVRPVTRVHCSRRDGKIHPFYFNRCDLRGKRYAFSSDSDVSEQCESDSACAPTQECRQYKCVNPCTDACGRNAECGVEHHRAICSCPKDFLGDPRIRCYAECTIDEECAHHRACVHFRCEDPCVGACGTNAECRVENHKPVCSCPKGSTGHPFDHCKPLNPGGAIGCGRLSAVQHGSFAVESCGGPSQEIAARGNASCIQGEAYATSSVVRYRCEKYYELQGPEFRRCEEDGEWTSPTPFCKPVCGKKASQIQLSAGGNPSEIGEWPWQAAIYDIKMGDVICGGALIREQWVITAAHCVVVDGSIRIRHSEEIFVYLGKHHRSYIKKDEHVQIRQVSHIILHKDFNVYNNYDSDIAILKLSRPAVLTARVQLVCLPNRFDFSEANLDSGAPGWVAGWGYDGSDKLAAVLTEVQLPVISNLKCVRDTLRFTGDPGVTRTLTSNMFCAGFSAETPLEDFRTVCPGDSGSPMVFLSNSSRDSHWTMEGIVSHFFQKGACSMRRPGQYGIFTKVNRFTQWINRVIYSGF</sequence>
<comment type="caution">
    <text evidence="11">Lacks conserved residue(s) required for the propagation of feature annotation.</text>
</comment>
<evidence type="ECO:0000259" key="16">
    <source>
        <dbReference type="PROSITE" id="PS50923"/>
    </source>
</evidence>
<dbReference type="PROSITE" id="PS50923">
    <property type="entry name" value="SUSHI"/>
    <property type="match status" value="1"/>
</dbReference>
<feature type="disulfide bond" evidence="11">
    <location>
        <begin position="1049"/>
        <end position="1059"/>
    </location>
</feature>
<dbReference type="CDD" id="cd00190">
    <property type="entry name" value="Tryp_SPc"/>
    <property type="match status" value="1"/>
</dbReference>
<dbReference type="PRINTS" id="PR00722">
    <property type="entry name" value="CHYMOTRYPSIN"/>
</dbReference>
<accession>A0A7R9A062</accession>
<dbReference type="InterPro" id="IPR035976">
    <property type="entry name" value="Sushi/SCR/CCP_sf"/>
</dbReference>
<evidence type="ECO:0000256" key="9">
    <source>
        <dbReference type="ARBA" id="ARBA00023145"/>
    </source>
</evidence>
<keyword evidence="3" id="KW-0433">Leucine-rich repeat</keyword>
<dbReference type="FunFam" id="2.40.10.10:FF:000146">
    <property type="entry name" value="Serine protease 53"/>
    <property type="match status" value="1"/>
</dbReference>
<proteinExistence type="predicted"/>
<dbReference type="InterPro" id="IPR001254">
    <property type="entry name" value="Trypsin_dom"/>
</dbReference>
<dbReference type="SUPFAM" id="SSF57535">
    <property type="entry name" value="Complement control module/SCR domain"/>
    <property type="match status" value="1"/>
</dbReference>
<evidence type="ECO:0000256" key="13">
    <source>
        <dbReference type="RuleBase" id="RU363034"/>
    </source>
</evidence>
<dbReference type="PANTHER" id="PTHR24373">
    <property type="entry name" value="SLIT RELATED LEUCINE-RICH REPEAT NEURONAL PROTEIN"/>
    <property type="match status" value="1"/>
</dbReference>
<evidence type="ECO:0000256" key="3">
    <source>
        <dbReference type="ARBA" id="ARBA00022614"/>
    </source>
</evidence>
<dbReference type="InterPro" id="IPR001314">
    <property type="entry name" value="Peptidase_S1A"/>
</dbReference>
<dbReference type="InterPro" id="IPR050328">
    <property type="entry name" value="Dev_Immune_Receptor"/>
</dbReference>
<dbReference type="SMART" id="SM00365">
    <property type="entry name" value="LRR_SD22"/>
    <property type="match status" value="16"/>
</dbReference>
<dbReference type="OrthoDB" id="6343936at2759"/>
<dbReference type="InterPro" id="IPR003591">
    <property type="entry name" value="Leu-rich_rpt_typical-subtyp"/>
</dbReference>
<evidence type="ECO:0000256" key="12">
    <source>
        <dbReference type="PROSITE-ProRule" id="PRU00302"/>
    </source>
</evidence>
<dbReference type="InterPro" id="IPR001611">
    <property type="entry name" value="Leu-rich_rpt"/>
</dbReference>
<dbReference type="GO" id="GO:0006508">
    <property type="term" value="P:proteolysis"/>
    <property type="evidence" value="ECO:0007669"/>
    <property type="project" value="UniProtKB-KW"/>
</dbReference>
<dbReference type="GO" id="GO:0004252">
    <property type="term" value="F:serine-type endopeptidase activity"/>
    <property type="evidence" value="ECO:0007669"/>
    <property type="project" value="InterPro"/>
</dbReference>
<dbReference type="InterPro" id="IPR009003">
    <property type="entry name" value="Peptidase_S1_PA"/>
</dbReference>
<dbReference type="SMART" id="SM00032">
    <property type="entry name" value="CCP"/>
    <property type="match status" value="1"/>
</dbReference>
<organism evidence="17">
    <name type="scientific">Darwinula stevensoni</name>
    <dbReference type="NCBI Taxonomy" id="69355"/>
    <lineage>
        <taxon>Eukaryota</taxon>
        <taxon>Metazoa</taxon>
        <taxon>Ecdysozoa</taxon>
        <taxon>Arthropoda</taxon>
        <taxon>Crustacea</taxon>
        <taxon>Oligostraca</taxon>
        <taxon>Ostracoda</taxon>
        <taxon>Podocopa</taxon>
        <taxon>Podocopida</taxon>
        <taxon>Darwinulocopina</taxon>
        <taxon>Darwinuloidea</taxon>
        <taxon>Darwinulidae</taxon>
        <taxon>Darwinula</taxon>
    </lineage>
</organism>
<protein>
    <submittedName>
        <fullName evidence="17">Uncharacterized protein</fullName>
    </submittedName>
</protein>
<dbReference type="SMART" id="SM00369">
    <property type="entry name" value="LRR_TYP"/>
    <property type="match status" value="26"/>
</dbReference>
<keyword evidence="10 11" id="KW-1015">Disulfide bond</keyword>
<dbReference type="Proteomes" id="UP000677054">
    <property type="component" value="Unassembled WGS sequence"/>
</dbReference>
<dbReference type="PROSITE" id="PS00135">
    <property type="entry name" value="TRYPSIN_SER"/>
    <property type="match status" value="1"/>
</dbReference>
<keyword evidence="11" id="KW-0245">EGF-like domain</keyword>
<dbReference type="SMART" id="SM00181">
    <property type="entry name" value="EGF"/>
    <property type="match status" value="3"/>
</dbReference>
<dbReference type="SUPFAM" id="SSF52058">
    <property type="entry name" value="L domain-like"/>
    <property type="match status" value="4"/>
</dbReference>
<keyword evidence="12" id="KW-0768">Sushi</keyword>
<dbReference type="SMART" id="SM00020">
    <property type="entry name" value="Tryp_SPc"/>
    <property type="match status" value="1"/>
</dbReference>
<evidence type="ECO:0000256" key="10">
    <source>
        <dbReference type="ARBA" id="ARBA00023157"/>
    </source>
</evidence>
<feature type="domain" description="Peptidase S1" evidence="15">
    <location>
        <begin position="1434"/>
        <end position="1701"/>
    </location>
</feature>
<dbReference type="SMART" id="SM00364">
    <property type="entry name" value="LRR_BAC"/>
    <property type="match status" value="19"/>
</dbReference>
<dbReference type="InterPro" id="IPR033116">
    <property type="entry name" value="TRYPSIN_SER"/>
</dbReference>
<dbReference type="Pfam" id="PF00084">
    <property type="entry name" value="Sushi"/>
    <property type="match status" value="1"/>
</dbReference>
<dbReference type="Pfam" id="PF12799">
    <property type="entry name" value="LRR_4"/>
    <property type="match status" value="4"/>
</dbReference>
<dbReference type="Gene3D" id="3.80.10.10">
    <property type="entry name" value="Ribonuclease Inhibitor"/>
    <property type="match status" value="6"/>
</dbReference>
<reference evidence="17" key="1">
    <citation type="submission" date="2020-11" db="EMBL/GenBank/DDBJ databases">
        <authorList>
            <person name="Tran Van P."/>
        </authorList>
    </citation>
    <scope>NUCLEOTIDE SEQUENCE</scope>
</reference>
<keyword evidence="18" id="KW-1185">Reference proteome</keyword>
<dbReference type="EMBL" id="LR899923">
    <property type="protein sequence ID" value="CAD7243312.1"/>
    <property type="molecule type" value="Genomic_DNA"/>
</dbReference>
<dbReference type="Gene3D" id="2.10.70.10">
    <property type="entry name" value="Complement Module, domain 1"/>
    <property type="match status" value="1"/>
</dbReference>
<dbReference type="GO" id="GO:0031012">
    <property type="term" value="C:extracellular matrix"/>
    <property type="evidence" value="ECO:0007669"/>
    <property type="project" value="TreeGrafter"/>
</dbReference>
<keyword evidence="2" id="KW-0964">Secreted</keyword>
<keyword evidence="6" id="KW-0677">Repeat</keyword>
<evidence type="ECO:0000313" key="17">
    <source>
        <dbReference type="EMBL" id="CAD7243312.1"/>
    </source>
</evidence>
<dbReference type="Pfam" id="PF13855">
    <property type="entry name" value="LRR_8"/>
    <property type="match status" value="1"/>
</dbReference>
<gene>
    <name evidence="17" type="ORF">DSTB1V02_LOCUS3236</name>
</gene>
<evidence type="ECO:0000259" key="15">
    <source>
        <dbReference type="PROSITE" id="PS50240"/>
    </source>
</evidence>
<keyword evidence="7 13" id="KW-0378">Hydrolase</keyword>
<dbReference type="InterPro" id="IPR000436">
    <property type="entry name" value="Sushi_SCR_CCP_dom"/>
</dbReference>
<evidence type="ECO:0000256" key="6">
    <source>
        <dbReference type="ARBA" id="ARBA00022737"/>
    </source>
</evidence>
<dbReference type="InterPro" id="IPR025875">
    <property type="entry name" value="Leu-rich_rpt_4"/>
</dbReference>
<dbReference type="PANTHER" id="PTHR24373:SF370">
    <property type="entry name" value="FISH-LIPS, ISOFORM E"/>
    <property type="match status" value="1"/>
</dbReference>
<dbReference type="InterPro" id="IPR032675">
    <property type="entry name" value="LRR_dom_sf"/>
</dbReference>
<evidence type="ECO:0000313" key="18">
    <source>
        <dbReference type="Proteomes" id="UP000677054"/>
    </source>
</evidence>
<feature type="domain" description="Sushi" evidence="16">
    <location>
        <begin position="1360"/>
        <end position="1422"/>
    </location>
</feature>
<dbReference type="EMBL" id="CAJPEV010000406">
    <property type="protein sequence ID" value="CAG0884948.1"/>
    <property type="molecule type" value="Genomic_DNA"/>
</dbReference>
<dbReference type="InterPro" id="IPR043504">
    <property type="entry name" value="Peptidase_S1_PA_chymotrypsin"/>
</dbReference>
<keyword evidence="5" id="KW-0732">Signal</keyword>
<dbReference type="Pfam" id="PF00089">
    <property type="entry name" value="Trypsin"/>
    <property type="match status" value="1"/>
</dbReference>
<comment type="subcellular location">
    <subcellularLocation>
        <location evidence="1">Secreted</location>
    </subcellularLocation>
</comment>
<evidence type="ECO:0000259" key="14">
    <source>
        <dbReference type="PROSITE" id="PS50026"/>
    </source>
</evidence>
<evidence type="ECO:0000256" key="7">
    <source>
        <dbReference type="ARBA" id="ARBA00022801"/>
    </source>
</evidence>
<dbReference type="InterPro" id="IPR000742">
    <property type="entry name" value="EGF"/>
</dbReference>
<dbReference type="Gene3D" id="2.40.10.10">
    <property type="entry name" value="Trypsin-like serine proteases"/>
    <property type="match status" value="2"/>
</dbReference>
<name>A0A7R9A062_9CRUS</name>
<feature type="disulfide bond" evidence="12">
    <location>
        <begin position="1393"/>
        <end position="1420"/>
    </location>
</feature>
<keyword evidence="9" id="KW-0865">Zymogen</keyword>
<evidence type="ECO:0000256" key="11">
    <source>
        <dbReference type="PROSITE-ProRule" id="PRU00076"/>
    </source>
</evidence>
<evidence type="ECO:0000256" key="5">
    <source>
        <dbReference type="ARBA" id="ARBA00022729"/>
    </source>
</evidence>
<evidence type="ECO:0000256" key="4">
    <source>
        <dbReference type="ARBA" id="ARBA00022670"/>
    </source>
</evidence>
<keyword evidence="4 13" id="KW-0645">Protease</keyword>
<dbReference type="PROSITE" id="PS00134">
    <property type="entry name" value="TRYPSIN_HIS"/>
    <property type="match status" value="1"/>
</dbReference>
<dbReference type="PROSITE" id="PS50026">
    <property type="entry name" value="EGF_3"/>
    <property type="match status" value="1"/>
</dbReference>
<feature type="domain" description="EGF-like" evidence="14">
    <location>
        <begin position="1046"/>
        <end position="1083"/>
    </location>
</feature>
<keyword evidence="8 13" id="KW-0720">Serine protease</keyword>
<dbReference type="InterPro" id="IPR018114">
    <property type="entry name" value="TRYPSIN_HIS"/>
</dbReference>
<dbReference type="PROSITE" id="PS51450">
    <property type="entry name" value="LRR"/>
    <property type="match status" value="10"/>
</dbReference>
<dbReference type="CDD" id="cd00033">
    <property type="entry name" value="CCP"/>
    <property type="match status" value="1"/>
</dbReference>
<dbReference type="GO" id="GO:0005615">
    <property type="term" value="C:extracellular space"/>
    <property type="evidence" value="ECO:0007669"/>
    <property type="project" value="TreeGrafter"/>
</dbReference>
<evidence type="ECO:0000256" key="8">
    <source>
        <dbReference type="ARBA" id="ARBA00022825"/>
    </source>
</evidence>
<dbReference type="PROSITE" id="PS50240">
    <property type="entry name" value="TRYPSIN_DOM"/>
    <property type="match status" value="1"/>
</dbReference>